<gene>
    <name evidence="1" type="ORF">VN97_g12522</name>
</gene>
<keyword evidence="2" id="KW-1185">Reference proteome</keyword>
<protein>
    <submittedName>
        <fullName evidence="1">Uncharacterized protein</fullName>
    </submittedName>
</protein>
<evidence type="ECO:0000313" key="1">
    <source>
        <dbReference type="EMBL" id="KAJ9480992.1"/>
    </source>
</evidence>
<evidence type="ECO:0000313" key="2">
    <source>
        <dbReference type="Proteomes" id="UP001227192"/>
    </source>
</evidence>
<dbReference type="Proteomes" id="UP001227192">
    <property type="component" value="Unassembled WGS sequence"/>
</dbReference>
<feature type="non-terminal residue" evidence="1">
    <location>
        <position position="11"/>
    </location>
</feature>
<proteinExistence type="predicted"/>
<dbReference type="EMBL" id="LACB01000969">
    <property type="protein sequence ID" value="KAJ9480992.1"/>
    <property type="molecule type" value="Genomic_DNA"/>
</dbReference>
<reference evidence="1" key="2">
    <citation type="journal article" date="2016" name="Fungal Biol.">
        <title>Ochratoxin A production by Penicillium thymicola.</title>
        <authorList>
            <person name="Nguyen H.D.T."/>
            <person name="McMullin D.R."/>
            <person name="Ponomareva E."/>
            <person name="Riley R."/>
            <person name="Pomraning K.R."/>
            <person name="Baker S.E."/>
            <person name="Seifert K.A."/>
        </authorList>
    </citation>
    <scope>NUCLEOTIDE SEQUENCE</scope>
    <source>
        <strain evidence="1">DAOM 180753</strain>
    </source>
</reference>
<organism evidence="1 2">
    <name type="scientific">Penicillium thymicola</name>
    <dbReference type="NCBI Taxonomy" id="293382"/>
    <lineage>
        <taxon>Eukaryota</taxon>
        <taxon>Fungi</taxon>
        <taxon>Dikarya</taxon>
        <taxon>Ascomycota</taxon>
        <taxon>Pezizomycotina</taxon>
        <taxon>Eurotiomycetes</taxon>
        <taxon>Eurotiomycetidae</taxon>
        <taxon>Eurotiales</taxon>
        <taxon>Aspergillaceae</taxon>
        <taxon>Penicillium</taxon>
    </lineage>
</organism>
<accession>A0AAI9T5D5</accession>
<name>A0AAI9T5D5_PENTH</name>
<comment type="caution">
    <text evidence="1">The sequence shown here is derived from an EMBL/GenBank/DDBJ whole genome shotgun (WGS) entry which is preliminary data.</text>
</comment>
<reference evidence="1" key="1">
    <citation type="submission" date="2015-06" db="EMBL/GenBank/DDBJ databases">
        <authorList>
            <person name="Nguyen H."/>
        </authorList>
    </citation>
    <scope>NUCLEOTIDE SEQUENCE</scope>
    <source>
        <strain evidence="1">DAOM 180753</strain>
    </source>
</reference>
<sequence>MPPPHFSIPRS</sequence>